<dbReference type="OrthoDB" id="4062651at2759"/>
<dbReference type="GO" id="GO:0004713">
    <property type="term" value="F:protein tyrosine kinase activity"/>
    <property type="evidence" value="ECO:0007669"/>
    <property type="project" value="InterPro"/>
</dbReference>
<evidence type="ECO:0000259" key="2">
    <source>
        <dbReference type="PROSITE" id="PS50011"/>
    </source>
</evidence>
<dbReference type="SMART" id="SM00219">
    <property type="entry name" value="TyrKc"/>
    <property type="match status" value="1"/>
</dbReference>
<keyword evidence="4" id="KW-1185">Reference proteome</keyword>
<proteinExistence type="predicted"/>
<gene>
    <name evidence="3" type="ORF">PHYBOEH_009523</name>
</gene>
<feature type="domain" description="Protein kinase" evidence="2">
    <location>
        <begin position="77"/>
        <end position="340"/>
    </location>
</feature>
<dbReference type="Pfam" id="PF07714">
    <property type="entry name" value="PK_Tyr_Ser-Thr"/>
    <property type="match status" value="1"/>
</dbReference>
<dbReference type="PANTHER" id="PTHR44329:SF214">
    <property type="entry name" value="PROTEIN KINASE DOMAIN-CONTAINING PROTEIN"/>
    <property type="match status" value="1"/>
</dbReference>
<dbReference type="InterPro" id="IPR000719">
    <property type="entry name" value="Prot_kinase_dom"/>
</dbReference>
<evidence type="ECO:0000313" key="4">
    <source>
        <dbReference type="Proteomes" id="UP000693981"/>
    </source>
</evidence>
<dbReference type="GO" id="GO:0004674">
    <property type="term" value="F:protein serine/threonine kinase activity"/>
    <property type="evidence" value="ECO:0007669"/>
    <property type="project" value="TreeGrafter"/>
</dbReference>
<feature type="compositionally biased region" description="Polar residues" evidence="1">
    <location>
        <begin position="20"/>
        <end position="32"/>
    </location>
</feature>
<dbReference type="InterPro" id="IPR008266">
    <property type="entry name" value="Tyr_kinase_AS"/>
</dbReference>
<reference evidence="3" key="1">
    <citation type="submission" date="2021-02" db="EMBL/GenBank/DDBJ databases">
        <authorList>
            <person name="Palmer J.M."/>
        </authorList>
    </citation>
    <scope>NUCLEOTIDE SEQUENCE</scope>
    <source>
        <strain evidence="3">SCRP23</strain>
    </source>
</reference>
<dbReference type="Proteomes" id="UP000693981">
    <property type="component" value="Unassembled WGS sequence"/>
</dbReference>
<dbReference type="InterPro" id="IPR020635">
    <property type="entry name" value="Tyr_kinase_cat_dom"/>
</dbReference>
<protein>
    <recommendedName>
        <fullName evidence="2">Protein kinase domain-containing protein</fullName>
    </recommendedName>
</protein>
<accession>A0A8T1X006</accession>
<organism evidence="3 4">
    <name type="scientific">Phytophthora boehmeriae</name>
    <dbReference type="NCBI Taxonomy" id="109152"/>
    <lineage>
        <taxon>Eukaryota</taxon>
        <taxon>Sar</taxon>
        <taxon>Stramenopiles</taxon>
        <taxon>Oomycota</taxon>
        <taxon>Peronosporomycetes</taxon>
        <taxon>Peronosporales</taxon>
        <taxon>Peronosporaceae</taxon>
        <taxon>Phytophthora</taxon>
    </lineage>
</organism>
<dbReference type="PANTHER" id="PTHR44329">
    <property type="entry name" value="SERINE/THREONINE-PROTEIN KINASE TNNI3K-RELATED"/>
    <property type="match status" value="1"/>
</dbReference>
<dbReference type="PROSITE" id="PS00109">
    <property type="entry name" value="PROTEIN_KINASE_TYR"/>
    <property type="match status" value="1"/>
</dbReference>
<feature type="compositionally biased region" description="Polar residues" evidence="1">
    <location>
        <begin position="1"/>
        <end position="13"/>
    </location>
</feature>
<dbReference type="InterPro" id="IPR051681">
    <property type="entry name" value="Ser/Thr_Kinases-Pseudokinases"/>
</dbReference>
<comment type="caution">
    <text evidence="3">The sequence shown here is derived from an EMBL/GenBank/DDBJ whole genome shotgun (WGS) entry which is preliminary data.</text>
</comment>
<dbReference type="GO" id="GO:0005524">
    <property type="term" value="F:ATP binding"/>
    <property type="evidence" value="ECO:0007669"/>
    <property type="project" value="InterPro"/>
</dbReference>
<dbReference type="EMBL" id="JAGDFL010000060">
    <property type="protein sequence ID" value="KAG7399165.1"/>
    <property type="molecule type" value="Genomic_DNA"/>
</dbReference>
<dbReference type="AlphaFoldDB" id="A0A8T1X006"/>
<evidence type="ECO:0000313" key="3">
    <source>
        <dbReference type="EMBL" id="KAG7399165.1"/>
    </source>
</evidence>
<dbReference type="PROSITE" id="PS50011">
    <property type="entry name" value="PROTEIN_KINASE_DOM"/>
    <property type="match status" value="1"/>
</dbReference>
<sequence>MISFSSQRGTTGDYSRGETARTSQVAGLTNTGESRRTQPLPPRESYELGTDSGPGYVWKLLLEDPNLATKRLWYTDIKLRPRLARSQSREIRLGEFRGKKVIIKRLLRTKRSQSFYVQEFVYQIQLRAAITHPHIVAFIGVAWNNLTDLMMVLEFLPLGDLATYLQRFGNELSWENSKYRIAVGIARALVYLHNYATPVVHRDLRASNVLLTREMEAKVTGFDSSCASEDSHRSHLVGGSFWSAPEVLRGKEYTDKSDIYAFGVLLTELDMTKPPYHDAFSSIGARLKPDQILNEVVQGTMRPSFSQECPRRIRVIGVGCYQHDPQRRPTAKQLLRLLEA</sequence>
<feature type="region of interest" description="Disordered" evidence="1">
    <location>
        <begin position="1"/>
        <end position="48"/>
    </location>
</feature>
<name>A0A8T1X006_9STRA</name>
<dbReference type="InterPro" id="IPR001245">
    <property type="entry name" value="Ser-Thr/Tyr_kinase_cat_dom"/>
</dbReference>
<evidence type="ECO:0000256" key="1">
    <source>
        <dbReference type="SAM" id="MobiDB-lite"/>
    </source>
</evidence>